<dbReference type="HAMAP" id="MF_01428">
    <property type="entry name" value="Glu_Q_tRNA_synth"/>
    <property type="match status" value="1"/>
</dbReference>
<dbReference type="GO" id="GO:0006400">
    <property type="term" value="P:tRNA modification"/>
    <property type="evidence" value="ECO:0007669"/>
    <property type="project" value="InterPro"/>
</dbReference>
<feature type="short sequence motif" description="'KMSKS' region" evidence="7">
    <location>
        <begin position="241"/>
        <end position="245"/>
    </location>
</feature>
<dbReference type="EC" id="6.1.1.-" evidence="7"/>
<evidence type="ECO:0000256" key="4">
    <source>
        <dbReference type="ARBA" id="ARBA00022833"/>
    </source>
</evidence>
<keyword evidence="1 7" id="KW-0436">Ligase</keyword>
<dbReference type="PANTHER" id="PTHR43311:SF1">
    <property type="entry name" value="GLUTAMYL-Q TRNA(ASP) SYNTHETASE"/>
    <property type="match status" value="1"/>
</dbReference>
<evidence type="ECO:0000313" key="11">
    <source>
        <dbReference type="Proteomes" id="UP000807785"/>
    </source>
</evidence>
<evidence type="ECO:0000256" key="3">
    <source>
        <dbReference type="ARBA" id="ARBA00022741"/>
    </source>
</evidence>
<evidence type="ECO:0000259" key="9">
    <source>
        <dbReference type="Pfam" id="PF00749"/>
    </source>
</evidence>
<feature type="binding site" evidence="7">
    <location>
        <position position="185"/>
    </location>
    <ligand>
        <name>L-glutamate</name>
        <dbReference type="ChEBI" id="CHEBI:29985"/>
    </ligand>
</feature>
<dbReference type="NCBIfam" id="TIGR03838">
    <property type="entry name" value="queuosine_YadB"/>
    <property type="match status" value="1"/>
</dbReference>
<dbReference type="InterPro" id="IPR020058">
    <property type="entry name" value="Glu/Gln-tRNA-synth_Ib_cat-dom"/>
</dbReference>
<keyword evidence="6 7" id="KW-0030">Aminoacyl-tRNA synthetase</keyword>
<comment type="similarity">
    <text evidence="7">Belongs to the class-I aminoacyl-tRNA synthetase family. GluQ subfamily.</text>
</comment>
<dbReference type="GO" id="GO:0008270">
    <property type="term" value="F:zinc ion binding"/>
    <property type="evidence" value="ECO:0007669"/>
    <property type="project" value="UniProtKB-UniRule"/>
</dbReference>
<dbReference type="SUPFAM" id="SSF52374">
    <property type="entry name" value="Nucleotidylyl transferase"/>
    <property type="match status" value="1"/>
</dbReference>
<feature type="binding site" evidence="7">
    <location>
        <position position="103"/>
    </location>
    <ligand>
        <name>Zn(2+)</name>
        <dbReference type="ChEBI" id="CHEBI:29105"/>
    </ligand>
</feature>
<feature type="binding site" evidence="7">
    <location>
        <position position="244"/>
    </location>
    <ligand>
        <name>ATP</name>
        <dbReference type="ChEBI" id="CHEBI:30616"/>
    </ligand>
</feature>
<keyword evidence="5 7" id="KW-0067">ATP-binding</keyword>
<dbReference type="Gene3D" id="3.40.50.620">
    <property type="entry name" value="HUPs"/>
    <property type="match status" value="1"/>
</dbReference>
<evidence type="ECO:0000256" key="8">
    <source>
        <dbReference type="RuleBase" id="RU363037"/>
    </source>
</evidence>
<feature type="binding site" evidence="7">
    <location>
        <position position="127"/>
    </location>
    <ligand>
        <name>Zn(2+)</name>
        <dbReference type="ChEBI" id="CHEBI:29105"/>
    </ligand>
</feature>
<keyword evidence="8" id="KW-0648">Protein biosynthesis</keyword>
<dbReference type="GO" id="GO:0005829">
    <property type="term" value="C:cytosol"/>
    <property type="evidence" value="ECO:0007669"/>
    <property type="project" value="TreeGrafter"/>
</dbReference>
<feature type="short sequence motif" description="'HIGH' region" evidence="7">
    <location>
        <begin position="14"/>
        <end position="24"/>
    </location>
</feature>
<dbReference type="Proteomes" id="UP000807785">
    <property type="component" value="Unassembled WGS sequence"/>
</dbReference>
<proteinExistence type="inferred from homology"/>
<feature type="binding site" evidence="7">
    <location>
        <position position="203"/>
    </location>
    <ligand>
        <name>L-glutamate</name>
        <dbReference type="ChEBI" id="CHEBI:29985"/>
    </ligand>
</feature>
<dbReference type="NCBIfam" id="NF004315">
    <property type="entry name" value="PRK05710.1-4"/>
    <property type="match status" value="1"/>
</dbReference>
<reference evidence="10" key="1">
    <citation type="submission" date="2020-10" db="EMBL/GenBank/DDBJ databases">
        <title>Connecting structure to function with the recovery of over 1000 high-quality activated sludge metagenome-assembled genomes encoding full-length rRNA genes using long-read sequencing.</title>
        <authorList>
            <person name="Singleton C.M."/>
            <person name="Petriglieri F."/>
            <person name="Kristensen J.M."/>
            <person name="Kirkegaard R.H."/>
            <person name="Michaelsen T.Y."/>
            <person name="Andersen M.H."/>
            <person name="Karst S.M."/>
            <person name="Dueholm M.S."/>
            <person name="Nielsen P.H."/>
            <person name="Albertsen M."/>
        </authorList>
    </citation>
    <scope>NUCLEOTIDE SEQUENCE</scope>
    <source>
        <strain evidence="10">Bjer_18-Q3-R1-45_BAT3C.347</strain>
    </source>
</reference>
<dbReference type="GO" id="GO:0006424">
    <property type="term" value="P:glutamyl-tRNA aminoacylation"/>
    <property type="evidence" value="ECO:0007669"/>
    <property type="project" value="InterPro"/>
</dbReference>
<feature type="domain" description="Glutamyl/glutaminyl-tRNA synthetase class Ib catalytic" evidence="9">
    <location>
        <begin position="11"/>
        <end position="248"/>
    </location>
</feature>
<comment type="caution">
    <text evidence="10">The sequence shown here is derived from an EMBL/GenBank/DDBJ whole genome shotgun (WGS) entry which is preliminary data.</text>
</comment>
<dbReference type="InterPro" id="IPR014729">
    <property type="entry name" value="Rossmann-like_a/b/a_fold"/>
</dbReference>
<dbReference type="PANTHER" id="PTHR43311">
    <property type="entry name" value="GLUTAMATE--TRNA LIGASE"/>
    <property type="match status" value="1"/>
</dbReference>
<dbReference type="InterPro" id="IPR000924">
    <property type="entry name" value="Glu/Gln-tRNA-synth"/>
</dbReference>
<dbReference type="GO" id="GO:0004818">
    <property type="term" value="F:glutamate-tRNA ligase activity"/>
    <property type="evidence" value="ECO:0007669"/>
    <property type="project" value="TreeGrafter"/>
</dbReference>
<evidence type="ECO:0000256" key="5">
    <source>
        <dbReference type="ARBA" id="ARBA00022840"/>
    </source>
</evidence>
<protein>
    <recommendedName>
        <fullName evidence="7">Glutamyl-Q tRNA(Asp) synthetase</fullName>
        <shortName evidence="7">Glu-Q-RSs</shortName>
        <ecNumber evidence="7">6.1.1.-</ecNumber>
    </recommendedName>
</protein>
<dbReference type="FunFam" id="3.40.50.620:FF:000093">
    <property type="entry name" value="Glutamyl-Q tRNA(Asp) synthetase"/>
    <property type="match status" value="1"/>
</dbReference>
<feature type="binding site" evidence="7">
    <location>
        <position position="123"/>
    </location>
    <ligand>
        <name>Zn(2+)</name>
        <dbReference type="ChEBI" id="CHEBI:29105"/>
    </ligand>
</feature>
<accession>A0A9D7EA86</accession>
<evidence type="ECO:0000256" key="6">
    <source>
        <dbReference type="ARBA" id="ARBA00023146"/>
    </source>
</evidence>
<keyword evidence="4 7" id="KW-0862">Zinc</keyword>
<dbReference type="EMBL" id="JADJEV010000004">
    <property type="protein sequence ID" value="MBK6973937.1"/>
    <property type="molecule type" value="Genomic_DNA"/>
</dbReference>
<dbReference type="NCBIfam" id="NF004314">
    <property type="entry name" value="PRK05710.1-3"/>
    <property type="match status" value="1"/>
</dbReference>
<dbReference type="Pfam" id="PF00749">
    <property type="entry name" value="tRNA-synt_1c"/>
    <property type="match status" value="1"/>
</dbReference>
<keyword evidence="3 7" id="KW-0547">Nucleotide-binding</keyword>
<dbReference type="AlphaFoldDB" id="A0A9D7EA86"/>
<feature type="binding site" evidence="7">
    <location>
        <begin position="11"/>
        <end position="15"/>
    </location>
    <ligand>
        <name>L-glutamate</name>
        <dbReference type="ChEBI" id="CHEBI:29985"/>
    </ligand>
</feature>
<evidence type="ECO:0000256" key="7">
    <source>
        <dbReference type="HAMAP-Rule" id="MF_01428"/>
    </source>
</evidence>
<dbReference type="NCBIfam" id="NF004313">
    <property type="entry name" value="PRK05710.1-2"/>
    <property type="match status" value="1"/>
</dbReference>
<dbReference type="GO" id="GO:0005524">
    <property type="term" value="F:ATP binding"/>
    <property type="evidence" value="ECO:0007669"/>
    <property type="project" value="UniProtKB-KW"/>
</dbReference>
<gene>
    <name evidence="10" type="primary">gluQRS</name>
    <name evidence="7" type="synonym">gluQ</name>
    <name evidence="10" type="ORF">IPH26_13740</name>
</gene>
<evidence type="ECO:0000313" key="10">
    <source>
        <dbReference type="EMBL" id="MBK6973937.1"/>
    </source>
</evidence>
<evidence type="ECO:0000256" key="1">
    <source>
        <dbReference type="ARBA" id="ARBA00022598"/>
    </source>
</evidence>
<comment type="function">
    <text evidence="7">Catalyzes the tRNA-independent activation of glutamate in presence of ATP and the subsequent transfer of glutamate onto a tRNA(Asp). Glutamate is transferred on the 2-amino-5-(4,5-dihydroxy-2-cyclopenten-1-yl) moiety of the queuosine in the wobble position of the QUC anticodon.</text>
</comment>
<name>A0A9D7EA86_9PROT</name>
<keyword evidence="2 7" id="KW-0479">Metal-binding</keyword>
<dbReference type="PRINTS" id="PR00987">
    <property type="entry name" value="TRNASYNTHGLU"/>
</dbReference>
<comment type="cofactor">
    <cofactor evidence="7">
        <name>Zn(2+)</name>
        <dbReference type="ChEBI" id="CHEBI:29105"/>
    </cofactor>
    <text evidence="7">Binds 1 zinc ion per subunit.</text>
</comment>
<feature type="binding site" evidence="7">
    <location>
        <position position="105"/>
    </location>
    <ligand>
        <name>Zn(2+)</name>
        <dbReference type="ChEBI" id="CHEBI:29105"/>
    </ligand>
</feature>
<dbReference type="InterPro" id="IPR022380">
    <property type="entry name" value="Glu-Q_tRNA(Asp)_Synthase"/>
</dbReference>
<sequence length="309" mass="33231">MSSPPHRRVGRFAPSPTGPLHFGSLVAAVGSALEARCDGGRWLVRIEDIDLPRTQSGADRAILRELERLGFVWDEQPVWQSERAELYRAALNQLSAADRTYGCACSRREIADSAPATGGAHRYPGTCRGGLPPGRVARSTRLRVDAGQADVVIHFADGVQGEIVQNVECEIGDFVLDRADGQIAYQLAVVVDDAAQGVTQVVRGADLLDSTARQILLQRMLGLPTPSYAHLPVALDGNGDKLSKQTLARPIDTLPAAQLLCATLEFLGQAPPAALQHESQSAVWAWAARHWSLSRVPCIRALPAPVLCC</sequence>
<dbReference type="InterPro" id="IPR049940">
    <property type="entry name" value="GluQ/Sye"/>
</dbReference>
<feature type="binding site" evidence="7">
    <location>
        <position position="47"/>
    </location>
    <ligand>
        <name>L-glutamate</name>
        <dbReference type="ChEBI" id="CHEBI:29985"/>
    </ligand>
</feature>
<organism evidence="10 11">
    <name type="scientific">Candidatus Methylophosphatis roskildensis</name>
    <dbReference type="NCBI Taxonomy" id="2899263"/>
    <lineage>
        <taxon>Bacteria</taxon>
        <taxon>Pseudomonadati</taxon>
        <taxon>Pseudomonadota</taxon>
        <taxon>Betaproteobacteria</taxon>
        <taxon>Nitrosomonadales</taxon>
        <taxon>Sterolibacteriaceae</taxon>
        <taxon>Candidatus Methylophosphatis</taxon>
    </lineage>
</organism>
<evidence type="ECO:0000256" key="2">
    <source>
        <dbReference type="ARBA" id="ARBA00022723"/>
    </source>
</evidence>